<evidence type="ECO:0000256" key="1">
    <source>
        <dbReference type="SAM" id="MobiDB-lite"/>
    </source>
</evidence>
<feature type="region of interest" description="Disordered" evidence="1">
    <location>
        <begin position="1"/>
        <end position="37"/>
    </location>
</feature>
<comment type="caution">
    <text evidence="2">The sequence shown here is derived from an EMBL/GenBank/DDBJ whole genome shotgun (WGS) entry which is preliminary data.</text>
</comment>
<reference evidence="2 3" key="1">
    <citation type="journal article" date="2023" name="Commun. Biol.">
        <title>Genome analysis of Parmales, the sister group of diatoms, reveals the evolutionary specialization of diatoms from phago-mixotrophs to photoautotrophs.</title>
        <authorList>
            <person name="Ban H."/>
            <person name="Sato S."/>
            <person name="Yoshikawa S."/>
            <person name="Yamada K."/>
            <person name="Nakamura Y."/>
            <person name="Ichinomiya M."/>
            <person name="Sato N."/>
            <person name="Blanc-Mathieu R."/>
            <person name="Endo H."/>
            <person name="Kuwata A."/>
            <person name="Ogata H."/>
        </authorList>
    </citation>
    <scope>NUCLEOTIDE SEQUENCE [LARGE SCALE GENOMIC DNA]</scope>
</reference>
<name>A0ABQ6MIY7_9STRA</name>
<feature type="region of interest" description="Disordered" evidence="1">
    <location>
        <begin position="61"/>
        <end position="145"/>
    </location>
</feature>
<keyword evidence="3" id="KW-1185">Reference proteome</keyword>
<gene>
    <name evidence="2" type="ORF">TeGR_g14759</name>
</gene>
<accession>A0ABQ6MIY7</accession>
<evidence type="ECO:0000313" key="2">
    <source>
        <dbReference type="EMBL" id="GMI27405.1"/>
    </source>
</evidence>
<feature type="non-terminal residue" evidence="2">
    <location>
        <position position="145"/>
    </location>
</feature>
<sequence>MPPSFLRVPDYAGVGGVQARPDPAPQPAPGSQMSQDELLARMLQDELFVSEIAQNPEFAYLAQGGGGGGRMPRSVREANAAARFGAASSGAGSPGSLPASSAPEPKGIGEQLGNMTDEAKRRMSLFARNFTNRKKKNQPHDAEAA</sequence>
<dbReference type="EMBL" id="BRYB01004208">
    <property type="protein sequence ID" value="GMI27405.1"/>
    <property type="molecule type" value="Genomic_DNA"/>
</dbReference>
<organism evidence="2 3">
    <name type="scientific">Tetraparma gracilis</name>
    <dbReference type="NCBI Taxonomy" id="2962635"/>
    <lineage>
        <taxon>Eukaryota</taxon>
        <taxon>Sar</taxon>
        <taxon>Stramenopiles</taxon>
        <taxon>Ochrophyta</taxon>
        <taxon>Bolidophyceae</taxon>
        <taxon>Parmales</taxon>
        <taxon>Triparmaceae</taxon>
        <taxon>Tetraparma</taxon>
    </lineage>
</organism>
<protein>
    <recommendedName>
        <fullName evidence="4">CUE domain-containing protein</fullName>
    </recommendedName>
</protein>
<evidence type="ECO:0008006" key="4">
    <source>
        <dbReference type="Google" id="ProtNLM"/>
    </source>
</evidence>
<evidence type="ECO:0000313" key="3">
    <source>
        <dbReference type="Proteomes" id="UP001165060"/>
    </source>
</evidence>
<dbReference type="Proteomes" id="UP001165060">
    <property type="component" value="Unassembled WGS sequence"/>
</dbReference>
<proteinExistence type="predicted"/>
<feature type="compositionally biased region" description="Low complexity" evidence="1">
    <location>
        <begin position="78"/>
        <end position="105"/>
    </location>
</feature>